<reference evidence="2 4" key="2">
    <citation type="submission" date="2015-12" db="EMBL/GenBank/DDBJ databases">
        <title>Bacillus cereus Group isolate.</title>
        <authorList>
            <person name="Kovac J."/>
        </authorList>
    </citation>
    <scope>NUCLEOTIDE SEQUENCE [LARGE SCALE GENOMIC DNA]</scope>
    <source>
        <strain evidence="2 4">FSL K6-0073</strain>
    </source>
</reference>
<evidence type="ECO:0000313" key="4">
    <source>
        <dbReference type="Proteomes" id="UP000075476"/>
    </source>
</evidence>
<protein>
    <submittedName>
        <fullName evidence="1">Uncharacterized protein</fullName>
    </submittedName>
</protein>
<organism evidence="1 3">
    <name type="scientific">Bacillus cereus</name>
    <dbReference type="NCBI Taxonomy" id="1396"/>
    <lineage>
        <taxon>Bacteria</taxon>
        <taxon>Bacillati</taxon>
        <taxon>Bacillota</taxon>
        <taxon>Bacilli</taxon>
        <taxon>Bacillales</taxon>
        <taxon>Bacillaceae</taxon>
        <taxon>Bacillus</taxon>
        <taxon>Bacillus cereus group</taxon>
    </lineage>
</organism>
<evidence type="ECO:0000313" key="2">
    <source>
        <dbReference type="EMBL" id="KXY41959.1"/>
    </source>
</evidence>
<proteinExistence type="predicted"/>
<comment type="caution">
    <text evidence="1">The sequence shown here is derived from an EMBL/GenBank/DDBJ whole genome shotgun (WGS) entry which is preliminary data.</text>
</comment>
<dbReference type="AlphaFoldDB" id="A0A0G8F124"/>
<evidence type="ECO:0000313" key="1">
    <source>
        <dbReference type="EMBL" id="KLA29457.1"/>
    </source>
</evidence>
<accession>A0A0G8F124</accession>
<evidence type="ECO:0000313" key="3">
    <source>
        <dbReference type="Proteomes" id="UP000035214"/>
    </source>
</evidence>
<name>A0A0G8F124_BACCE</name>
<dbReference type="PATRIC" id="fig|1396.428.peg.4617"/>
<dbReference type="RefSeq" id="WP_000947505.1">
    <property type="nucleotide sequence ID" value="NZ_CP015730.1"/>
</dbReference>
<reference evidence="1 3" key="1">
    <citation type="submission" date="2015-04" db="EMBL/GenBank/DDBJ databases">
        <title>Draft Genome Sequences of Eight Spore-Forming Food Isolates of Bacillus cereus Genome sequencing.</title>
        <authorList>
            <person name="Krawcyk A.O."/>
            <person name="de Jong A."/>
            <person name="Eijlander R.T."/>
            <person name="Berendsen E.M."/>
            <person name="Holsappel S."/>
            <person name="Wells-Bennik M."/>
            <person name="Kuipers O.P."/>
        </authorList>
    </citation>
    <scope>NUCLEOTIDE SEQUENCE [LARGE SCALE GENOMIC DNA]</scope>
    <source>
        <strain evidence="1 3">B4077</strain>
    </source>
</reference>
<sequence>MLSDGVNITKKDKVEISKKLKTFLGDQYSLELGDYISFEILEFIIKELNPHFNLATKNRLEILLKNIEKEIYSELVSHENNKV</sequence>
<dbReference type="Proteomes" id="UP000035214">
    <property type="component" value="Unassembled WGS sequence"/>
</dbReference>
<gene>
    <name evidence="2" type="ORF">AT268_28145</name>
    <name evidence="1" type="ORF">B4077_3517</name>
</gene>
<dbReference type="EMBL" id="LCYI01000022">
    <property type="protein sequence ID" value="KLA29457.1"/>
    <property type="molecule type" value="Genomic_DNA"/>
</dbReference>
<dbReference type="Proteomes" id="UP000075476">
    <property type="component" value="Unassembled WGS sequence"/>
</dbReference>
<dbReference type="EMBL" id="LOMO01000059">
    <property type="protein sequence ID" value="KXY41959.1"/>
    <property type="molecule type" value="Genomic_DNA"/>
</dbReference>